<evidence type="ECO:0000313" key="1">
    <source>
        <dbReference type="EMBL" id="GMH26592.1"/>
    </source>
</evidence>
<name>A0AAD3Y241_NEPGR</name>
<organism evidence="1 2">
    <name type="scientific">Nepenthes gracilis</name>
    <name type="common">Slender pitcher plant</name>
    <dbReference type="NCBI Taxonomy" id="150966"/>
    <lineage>
        <taxon>Eukaryota</taxon>
        <taxon>Viridiplantae</taxon>
        <taxon>Streptophyta</taxon>
        <taxon>Embryophyta</taxon>
        <taxon>Tracheophyta</taxon>
        <taxon>Spermatophyta</taxon>
        <taxon>Magnoliopsida</taxon>
        <taxon>eudicotyledons</taxon>
        <taxon>Gunneridae</taxon>
        <taxon>Pentapetalae</taxon>
        <taxon>Caryophyllales</taxon>
        <taxon>Nepenthaceae</taxon>
        <taxon>Nepenthes</taxon>
    </lineage>
</organism>
<sequence>MVRMLFKFNQGAEWISLVPRCGLRVSTIIYNSLKNWKNQFFFVCVDESRPLARKLGKVPKIYTKTPADEETESLEWLFKLVEDYLGEFQRDQLVSRDEAKKAKWGPPSSEQKMVKPSKRRKAWALVIREPSSEVSPASLVVKGMMTAVAVRPPSSSSLDPRSVLLRHAGPAATGTSSAIGAPTEFTVERAVVPQEETPAEEPKEAPAEPPIVHVVVLSEEPTSRELQEAQGVPTAGDLQSVVDVRADIAEEAVTGEPAQAMERPEEPIVGEPGGGRISWQNYRRSRRWRPLPSLLMRTEKVMGTVVKTLGQQDWEITDRDRVIAWPEEKLEALKAEHWEDAVALGSVFPNLEVENAKLKEENASLREAMVTGLGGGE</sequence>
<evidence type="ECO:0000313" key="2">
    <source>
        <dbReference type="Proteomes" id="UP001279734"/>
    </source>
</evidence>
<dbReference type="AlphaFoldDB" id="A0AAD3Y241"/>
<comment type="caution">
    <text evidence="1">The sequence shown here is derived from an EMBL/GenBank/DDBJ whole genome shotgun (WGS) entry which is preliminary data.</text>
</comment>
<dbReference type="EMBL" id="BSYO01000031">
    <property type="protein sequence ID" value="GMH26592.1"/>
    <property type="molecule type" value="Genomic_DNA"/>
</dbReference>
<reference evidence="1" key="1">
    <citation type="submission" date="2023-05" db="EMBL/GenBank/DDBJ databases">
        <title>Nepenthes gracilis genome sequencing.</title>
        <authorList>
            <person name="Fukushima K."/>
        </authorList>
    </citation>
    <scope>NUCLEOTIDE SEQUENCE</scope>
    <source>
        <strain evidence="1">SING2019-196</strain>
    </source>
</reference>
<keyword evidence="2" id="KW-1185">Reference proteome</keyword>
<accession>A0AAD3Y241</accession>
<proteinExistence type="predicted"/>
<protein>
    <submittedName>
        <fullName evidence="1">Uncharacterized protein</fullName>
    </submittedName>
</protein>
<dbReference type="Proteomes" id="UP001279734">
    <property type="component" value="Unassembled WGS sequence"/>
</dbReference>
<gene>
    <name evidence="1" type="ORF">Nepgr_028435</name>
</gene>